<feature type="signal peptide" evidence="3">
    <location>
        <begin position="1"/>
        <end position="21"/>
    </location>
</feature>
<gene>
    <name evidence="5" type="ORF">B0H16DRAFT_1334440</name>
</gene>
<dbReference type="InterPro" id="IPR013766">
    <property type="entry name" value="Thioredoxin_domain"/>
</dbReference>
<dbReference type="EMBL" id="JARKIB010000215">
    <property type="protein sequence ID" value="KAJ7722973.1"/>
    <property type="molecule type" value="Genomic_DNA"/>
</dbReference>
<keyword evidence="2 3" id="KW-0732">Signal</keyword>
<feature type="domain" description="Thioredoxin" evidence="4">
    <location>
        <begin position="137"/>
        <end position="269"/>
    </location>
</feature>
<keyword evidence="6" id="KW-1185">Reference proteome</keyword>
<evidence type="ECO:0000256" key="2">
    <source>
        <dbReference type="ARBA" id="ARBA00022729"/>
    </source>
</evidence>
<comment type="similarity">
    <text evidence="1">Belongs to the protein disulfide isomerase family.</text>
</comment>
<dbReference type="SUPFAM" id="SSF52833">
    <property type="entry name" value="Thioredoxin-like"/>
    <property type="match status" value="2"/>
</dbReference>
<feature type="chain" id="PRO_5041961187" description="Thioredoxin domain-containing protein" evidence="3">
    <location>
        <begin position="22"/>
        <end position="393"/>
    </location>
</feature>
<reference evidence="5" key="1">
    <citation type="submission" date="2023-03" db="EMBL/GenBank/DDBJ databases">
        <title>Massive genome expansion in bonnet fungi (Mycena s.s.) driven by repeated elements and novel gene families across ecological guilds.</title>
        <authorList>
            <consortium name="Lawrence Berkeley National Laboratory"/>
            <person name="Harder C.B."/>
            <person name="Miyauchi S."/>
            <person name="Viragh M."/>
            <person name="Kuo A."/>
            <person name="Thoen E."/>
            <person name="Andreopoulos B."/>
            <person name="Lu D."/>
            <person name="Skrede I."/>
            <person name="Drula E."/>
            <person name="Henrissat B."/>
            <person name="Morin E."/>
            <person name="Kohler A."/>
            <person name="Barry K."/>
            <person name="LaButti K."/>
            <person name="Morin E."/>
            <person name="Salamov A."/>
            <person name="Lipzen A."/>
            <person name="Mereny Z."/>
            <person name="Hegedus B."/>
            <person name="Baldrian P."/>
            <person name="Stursova M."/>
            <person name="Weitz H."/>
            <person name="Taylor A."/>
            <person name="Grigoriev I.V."/>
            <person name="Nagy L.G."/>
            <person name="Martin F."/>
            <person name="Kauserud H."/>
        </authorList>
    </citation>
    <scope>NUCLEOTIDE SEQUENCE</scope>
    <source>
        <strain evidence="5">CBHHK182m</strain>
    </source>
</reference>
<dbReference type="GO" id="GO:0003756">
    <property type="term" value="F:protein disulfide isomerase activity"/>
    <property type="evidence" value="ECO:0007669"/>
    <property type="project" value="TreeGrafter"/>
</dbReference>
<dbReference type="PANTHER" id="PTHR45672">
    <property type="entry name" value="PROTEIN DISULFIDE-ISOMERASE C17H9.14C-RELATED"/>
    <property type="match status" value="1"/>
</dbReference>
<proteinExistence type="inferred from homology"/>
<dbReference type="PANTHER" id="PTHR45672:SF3">
    <property type="entry name" value="THIOREDOXIN DOMAIN-CONTAINING PROTEIN 5"/>
    <property type="match status" value="1"/>
</dbReference>
<organism evidence="5 6">
    <name type="scientific">Mycena metata</name>
    <dbReference type="NCBI Taxonomy" id="1033252"/>
    <lineage>
        <taxon>Eukaryota</taxon>
        <taxon>Fungi</taxon>
        <taxon>Dikarya</taxon>
        <taxon>Basidiomycota</taxon>
        <taxon>Agaricomycotina</taxon>
        <taxon>Agaricomycetes</taxon>
        <taxon>Agaricomycetidae</taxon>
        <taxon>Agaricales</taxon>
        <taxon>Marasmiineae</taxon>
        <taxon>Mycenaceae</taxon>
        <taxon>Mycena</taxon>
    </lineage>
</organism>
<dbReference type="GO" id="GO:0005783">
    <property type="term" value="C:endoplasmic reticulum"/>
    <property type="evidence" value="ECO:0007669"/>
    <property type="project" value="TreeGrafter"/>
</dbReference>
<name>A0AAD7HLD2_9AGAR</name>
<sequence>MGLSRIFSIPLFFCLLSPCFSLSSSDHPSKTISRTLTQHNFKSTVTSGQWLVQYYYAPPCSGHCDGLARAWEKFVGESQFVDSVKFAQVDCVLNRALCDANRIVASSNGSQLILYGDGVERVVSGPLLDEVAFTQFLQYLVKIPPFSQTAPTQNPSIEITVLTPENFAASTRGPERIFVNFCLPWFDECKRLSPTWKALARVMQGAVPAVHIAEIDCGSHLEFCQTQIGAGPTHYPTLMMYLPQRHRPLRYRGPRALDQLAGFVQLIHAPLVLPPRISHPSGTAAPPRHLEAMEITHETYQRVMEAPILVVASVGTALGSDVMSGVAASVRRTALAWARRTHGTGLAGGRAVQFAWQNASMLTDRDPQHDHDVRVAIVDREVCIPVEASRSLY</sequence>
<dbReference type="InterPro" id="IPR051063">
    <property type="entry name" value="PDI"/>
</dbReference>
<accession>A0AAD7HLD2</accession>
<dbReference type="AlphaFoldDB" id="A0AAD7HLD2"/>
<dbReference type="InterPro" id="IPR036249">
    <property type="entry name" value="Thioredoxin-like_sf"/>
</dbReference>
<dbReference type="Pfam" id="PF00085">
    <property type="entry name" value="Thioredoxin"/>
    <property type="match status" value="2"/>
</dbReference>
<dbReference type="Gene3D" id="3.40.30.10">
    <property type="entry name" value="Glutaredoxin"/>
    <property type="match status" value="2"/>
</dbReference>
<evidence type="ECO:0000313" key="6">
    <source>
        <dbReference type="Proteomes" id="UP001215598"/>
    </source>
</evidence>
<dbReference type="PROSITE" id="PS51352">
    <property type="entry name" value="THIOREDOXIN_2"/>
    <property type="match status" value="1"/>
</dbReference>
<comment type="caution">
    <text evidence="5">The sequence shown here is derived from an EMBL/GenBank/DDBJ whole genome shotgun (WGS) entry which is preliminary data.</text>
</comment>
<dbReference type="GO" id="GO:0006457">
    <property type="term" value="P:protein folding"/>
    <property type="evidence" value="ECO:0007669"/>
    <property type="project" value="TreeGrafter"/>
</dbReference>
<dbReference type="Proteomes" id="UP001215598">
    <property type="component" value="Unassembled WGS sequence"/>
</dbReference>
<evidence type="ECO:0000256" key="1">
    <source>
        <dbReference type="ARBA" id="ARBA00006347"/>
    </source>
</evidence>
<protein>
    <recommendedName>
        <fullName evidence="4">Thioredoxin domain-containing protein</fullName>
    </recommendedName>
</protein>
<evidence type="ECO:0000259" key="4">
    <source>
        <dbReference type="PROSITE" id="PS51352"/>
    </source>
</evidence>
<dbReference type="CDD" id="cd02961">
    <property type="entry name" value="PDI_a_family"/>
    <property type="match status" value="2"/>
</dbReference>
<evidence type="ECO:0000256" key="3">
    <source>
        <dbReference type="SAM" id="SignalP"/>
    </source>
</evidence>
<evidence type="ECO:0000313" key="5">
    <source>
        <dbReference type="EMBL" id="KAJ7722973.1"/>
    </source>
</evidence>